<protein>
    <submittedName>
        <fullName evidence="2">Uncharacterized protein</fullName>
    </submittedName>
</protein>
<dbReference type="AlphaFoldDB" id="A0A1F7INE7"/>
<gene>
    <name evidence="2" type="ORF">A3B40_00085</name>
</gene>
<evidence type="ECO:0000313" key="3">
    <source>
        <dbReference type="Proteomes" id="UP000178040"/>
    </source>
</evidence>
<sequence length="78" mass="9209">MNQLQILRKMTGVKRLEQAFKMSDFTLELAKQNIRESLGKKANPKRIAQELNKRLYKNSPKNYLPKYPHRSNLTPVRP</sequence>
<evidence type="ECO:0000313" key="2">
    <source>
        <dbReference type="EMBL" id="OGK44914.1"/>
    </source>
</evidence>
<comment type="caution">
    <text evidence="2">The sequence shown here is derived from an EMBL/GenBank/DDBJ whole genome shotgun (WGS) entry which is preliminary data.</text>
</comment>
<proteinExistence type="predicted"/>
<name>A0A1F7INE7_9BACT</name>
<dbReference type="EMBL" id="MGAI01000019">
    <property type="protein sequence ID" value="OGK44914.1"/>
    <property type="molecule type" value="Genomic_DNA"/>
</dbReference>
<feature type="region of interest" description="Disordered" evidence="1">
    <location>
        <begin position="51"/>
        <end position="78"/>
    </location>
</feature>
<dbReference type="Proteomes" id="UP000178040">
    <property type="component" value="Unassembled WGS sequence"/>
</dbReference>
<organism evidence="2 3">
    <name type="scientific">Candidatus Roizmanbacteria bacterium RIFCSPLOWO2_01_FULL_37_16</name>
    <dbReference type="NCBI Taxonomy" id="1802058"/>
    <lineage>
        <taxon>Bacteria</taxon>
        <taxon>Candidatus Roizmaniibacteriota</taxon>
    </lineage>
</organism>
<evidence type="ECO:0000256" key="1">
    <source>
        <dbReference type="SAM" id="MobiDB-lite"/>
    </source>
</evidence>
<reference evidence="2 3" key="1">
    <citation type="journal article" date="2016" name="Nat. Commun.">
        <title>Thousands of microbial genomes shed light on interconnected biogeochemical processes in an aquifer system.</title>
        <authorList>
            <person name="Anantharaman K."/>
            <person name="Brown C.T."/>
            <person name="Hug L.A."/>
            <person name="Sharon I."/>
            <person name="Castelle C.J."/>
            <person name="Probst A.J."/>
            <person name="Thomas B.C."/>
            <person name="Singh A."/>
            <person name="Wilkins M.J."/>
            <person name="Karaoz U."/>
            <person name="Brodie E.L."/>
            <person name="Williams K.H."/>
            <person name="Hubbard S.S."/>
            <person name="Banfield J.F."/>
        </authorList>
    </citation>
    <scope>NUCLEOTIDE SEQUENCE [LARGE SCALE GENOMIC DNA]</scope>
</reference>
<accession>A0A1F7INE7</accession>
<dbReference type="Gene3D" id="1.10.110.30">
    <property type="match status" value="1"/>
</dbReference>